<evidence type="ECO:0000256" key="1">
    <source>
        <dbReference type="SAM" id="Phobius"/>
    </source>
</evidence>
<proteinExistence type="predicted"/>
<evidence type="ECO:0000313" key="3">
    <source>
        <dbReference type="Proteomes" id="UP000250796"/>
    </source>
</evidence>
<name>A0A7Z7LD37_9BACT</name>
<gene>
    <name evidence="2" type="ORF">MESINF_0359</name>
</gene>
<reference evidence="2 3" key="1">
    <citation type="submission" date="2017-01" db="EMBL/GenBank/DDBJ databases">
        <authorList>
            <person name="Erauso G."/>
        </authorList>
    </citation>
    <scope>NUCLEOTIDE SEQUENCE [LARGE SCALE GENOMIC DNA]</scope>
    <source>
        <strain evidence="2">MESINF1</strain>
    </source>
</reference>
<accession>A0A7Z7LD37</accession>
<sequence>MQSITAKRKPLVHEDGQALVSSDAKGLFGFLQVLIIFLSLAVSVTLPFYFGNEADKISELVRQKEQNLTVMESRLENVVREISYLETVVGIRAEK</sequence>
<keyword evidence="1" id="KW-0812">Transmembrane</keyword>
<dbReference type="EMBL" id="LS974202">
    <property type="protein sequence ID" value="SSC11808.1"/>
    <property type="molecule type" value="Genomic_DNA"/>
</dbReference>
<dbReference type="Proteomes" id="UP000250796">
    <property type="component" value="Chromosome MESINF"/>
</dbReference>
<dbReference type="KEGG" id="minf:MESINF_0359"/>
<keyword evidence="1" id="KW-0472">Membrane</keyword>
<keyword evidence="3" id="KW-1185">Reference proteome</keyword>
<dbReference type="AlphaFoldDB" id="A0A7Z7LD37"/>
<organism evidence="2 3">
    <name type="scientific">Mesotoga infera</name>
    <dbReference type="NCBI Taxonomy" id="1236046"/>
    <lineage>
        <taxon>Bacteria</taxon>
        <taxon>Thermotogati</taxon>
        <taxon>Thermotogota</taxon>
        <taxon>Thermotogae</taxon>
        <taxon>Kosmotogales</taxon>
        <taxon>Kosmotogaceae</taxon>
        <taxon>Mesotoga</taxon>
    </lineage>
</organism>
<keyword evidence="1" id="KW-1133">Transmembrane helix</keyword>
<dbReference type="RefSeq" id="WP_169698246.1">
    <property type="nucleotide sequence ID" value="NZ_LS974202.1"/>
</dbReference>
<feature type="transmembrane region" description="Helical" evidence="1">
    <location>
        <begin position="27"/>
        <end position="50"/>
    </location>
</feature>
<protein>
    <submittedName>
        <fullName evidence="2">Uncharacterized protein</fullName>
    </submittedName>
</protein>
<evidence type="ECO:0000313" key="2">
    <source>
        <dbReference type="EMBL" id="SSC11808.1"/>
    </source>
</evidence>